<dbReference type="RefSeq" id="WP_388007147.1">
    <property type="nucleotide sequence ID" value="NZ_JBHUEE010000006.1"/>
</dbReference>
<protein>
    <submittedName>
        <fullName evidence="1">Acetone carboxylase subunit gamma</fullName>
    </submittedName>
</protein>
<comment type="caution">
    <text evidence="1">The sequence shown here is derived from an EMBL/GenBank/DDBJ whole genome shotgun (WGS) entry which is preliminary data.</text>
</comment>
<dbReference type="EMBL" id="JBHUEE010000006">
    <property type="protein sequence ID" value="MFD1718580.1"/>
    <property type="molecule type" value="Genomic_DNA"/>
</dbReference>
<proteinExistence type="predicted"/>
<keyword evidence="2" id="KW-1185">Reference proteome</keyword>
<reference evidence="2" key="1">
    <citation type="journal article" date="2019" name="Int. J. Syst. Evol. Microbiol.">
        <title>The Global Catalogue of Microorganisms (GCM) 10K type strain sequencing project: providing services to taxonomists for standard genome sequencing and annotation.</title>
        <authorList>
            <consortium name="The Broad Institute Genomics Platform"/>
            <consortium name="The Broad Institute Genome Sequencing Center for Infectious Disease"/>
            <person name="Wu L."/>
            <person name="Ma J."/>
        </authorList>
    </citation>
    <scope>NUCLEOTIDE SEQUENCE [LARGE SCALE GENOMIC DNA]</scope>
    <source>
        <strain evidence="2">JCM 17130</strain>
    </source>
</reference>
<dbReference type="Proteomes" id="UP001597277">
    <property type="component" value="Unassembled WGS sequence"/>
</dbReference>
<evidence type="ECO:0000313" key="1">
    <source>
        <dbReference type="EMBL" id="MFD1718580.1"/>
    </source>
</evidence>
<gene>
    <name evidence="1" type="ORF">ACFSE6_12100</name>
</gene>
<evidence type="ECO:0000313" key="2">
    <source>
        <dbReference type="Proteomes" id="UP001597277"/>
    </source>
</evidence>
<sequence length="162" mass="18670">MTSYDTHAIGDLIDGTLPWPATKQMMSGYKDDTRFDTYLEVLQQRVPWPEEILLPIGEHLYIVKGAEGRVVKCDCGHEFGDYRENWKLQARIRVRDDQESIEEIYPGRFACDASWMELREFLCPGCLTLLEVEAAPPGFPVVFDFLPDLEALYQDWLGRPVP</sequence>
<name>A0ABW4L5K3_9MICO</name>
<dbReference type="Pfam" id="PF08882">
    <property type="entry name" value="Acetone_carb_G"/>
    <property type="match status" value="1"/>
</dbReference>
<accession>A0ABW4L5K3</accession>
<organism evidence="1 2">
    <name type="scientific">Georgenia deserti</name>
    <dbReference type="NCBI Taxonomy" id="2093781"/>
    <lineage>
        <taxon>Bacteria</taxon>
        <taxon>Bacillati</taxon>
        <taxon>Actinomycetota</taxon>
        <taxon>Actinomycetes</taxon>
        <taxon>Micrococcales</taxon>
        <taxon>Bogoriellaceae</taxon>
        <taxon>Georgenia</taxon>
    </lineage>
</organism>
<dbReference type="PIRSF" id="PIRSF019217">
    <property type="entry name" value="Acetone_carboxlyase_gsu"/>
    <property type="match status" value="1"/>
</dbReference>
<dbReference type="InterPro" id="IPR016750">
    <property type="entry name" value="Aceto_COase_bsu/gsu"/>
</dbReference>